<dbReference type="Pfam" id="PF05811">
    <property type="entry name" value="DUF842"/>
    <property type="match status" value="1"/>
</dbReference>
<dbReference type="PANTHER" id="PTHR21096">
    <property type="entry name" value="PROTEIN FAM136A"/>
    <property type="match status" value="1"/>
</dbReference>
<reference evidence="2" key="1">
    <citation type="journal article" date="2013" name="Genetics">
        <title>The draft genome and transcriptome of Panagrellus redivivus are shaped by the harsh demands of a free-living lifestyle.</title>
        <authorList>
            <person name="Srinivasan J."/>
            <person name="Dillman A.R."/>
            <person name="Macchietto M.G."/>
            <person name="Heikkinen L."/>
            <person name="Lakso M."/>
            <person name="Fracchia K.M."/>
            <person name="Antoshechkin I."/>
            <person name="Mortazavi A."/>
            <person name="Wong G."/>
            <person name="Sternberg P.W."/>
        </authorList>
    </citation>
    <scope>NUCLEOTIDE SEQUENCE [LARGE SCALE GENOMIC DNA]</scope>
    <source>
        <strain evidence="2">MT8872</strain>
    </source>
</reference>
<accession>A0A7E4ZZN8</accession>
<dbReference type="AlphaFoldDB" id="A0A7E4ZZN8"/>
<dbReference type="GO" id="GO:0005737">
    <property type="term" value="C:cytoplasm"/>
    <property type="evidence" value="ECO:0007669"/>
    <property type="project" value="TreeGrafter"/>
</dbReference>
<proteinExistence type="inferred from homology"/>
<keyword evidence="2" id="KW-1185">Reference proteome</keyword>
<dbReference type="Proteomes" id="UP000492821">
    <property type="component" value="Unassembled WGS sequence"/>
</dbReference>
<protein>
    <submittedName>
        <fullName evidence="3">Protein FAM136A</fullName>
    </submittedName>
</protein>
<dbReference type="InterPro" id="IPR008560">
    <property type="entry name" value="DUF842_euk"/>
</dbReference>
<evidence type="ECO:0000313" key="3">
    <source>
        <dbReference type="WBParaSite" id="Pan_g5754.t1"/>
    </source>
</evidence>
<comment type="similarity">
    <text evidence="1">Belongs to the FAM136 family.</text>
</comment>
<organism evidence="2 3">
    <name type="scientific">Panagrellus redivivus</name>
    <name type="common">Microworm</name>
    <dbReference type="NCBI Taxonomy" id="6233"/>
    <lineage>
        <taxon>Eukaryota</taxon>
        <taxon>Metazoa</taxon>
        <taxon>Ecdysozoa</taxon>
        <taxon>Nematoda</taxon>
        <taxon>Chromadorea</taxon>
        <taxon>Rhabditida</taxon>
        <taxon>Tylenchina</taxon>
        <taxon>Panagrolaimomorpha</taxon>
        <taxon>Panagrolaimoidea</taxon>
        <taxon>Panagrolaimidae</taxon>
        <taxon>Panagrellus</taxon>
    </lineage>
</organism>
<evidence type="ECO:0000256" key="1">
    <source>
        <dbReference type="ARBA" id="ARBA00009952"/>
    </source>
</evidence>
<dbReference type="PANTHER" id="PTHR21096:SF0">
    <property type="entry name" value="PROTEIN FAM136A"/>
    <property type="match status" value="1"/>
</dbReference>
<dbReference type="WBParaSite" id="Pan_g5754.t1">
    <property type="protein sequence ID" value="Pan_g5754.t1"/>
    <property type="gene ID" value="Pan_g5754"/>
</dbReference>
<reference evidence="3" key="2">
    <citation type="submission" date="2020-10" db="UniProtKB">
        <authorList>
            <consortium name="WormBaseParasite"/>
        </authorList>
    </citation>
    <scope>IDENTIFICATION</scope>
</reference>
<evidence type="ECO:0000313" key="2">
    <source>
        <dbReference type="Proteomes" id="UP000492821"/>
    </source>
</evidence>
<sequence>MEDTQKRVKTAIDGLLNDLDRTILREKQRQTYLCSADCCKTSGPRSQIESCVDVCNKPLQKAQVSLERELGGLQEQLSRCAMTCYDKLVQQMGPNPDKYSEAQMHTFNEKIDKCVSVCADTHIQLLPGIKDRLTKELK</sequence>
<name>A0A7E4ZZN8_PANRE</name>